<protein>
    <submittedName>
        <fullName evidence="2">Sulfotransferase</fullName>
    </submittedName>
</protein>
<keyword evidence="1" id="KW-0808">Transferase</keyword>
<dbReference type="Gene3D" id="3.40.50.300">
    <property type="entry name" value="P-loop containing nucleotide triphosphate hydrolases"/>
    <property type="match status" value="1"/>
</dbReference>
<keyword evidence="3" id="KW-1185">Reference proteome</keyword>
<accession>A0ABT3G7M9</accession>
<comment type="caution">
    <text evidence="2">The sequence shown here is derived from an EMBL/GenBank/DDBJ whole genome shotgun (WGS) entry which is preliminary data.</text>
</comment>
<dbReference type="InterPro" id="IPR026634">
    <property type="entry name" value="TPST-like"/>
</dbReference>
<dbReference type="RefSeq" id="WP_264515369.1">
    <property type="nucleotide sequence ID" value="NZ_JAPDDR010000010.1"/>
</dbReference>
<evidence type="ECO:0000256" key="1">
    <source>
        <dbReference type="ARBA" id="ARBA00022679"/>
    </source>
</evidence>
<dbReference type="SUPFAM" id="SSF52540">
    <property type="entry name" value="P-loop containing nucleoside triphosphate hydrolases"/>
    <property type="match status" value="1"/>
</dbReference>
<sequence>MPDTQIVFLLSMPRAGSTLLQRLLMGSGVCKTVGEPSFLLRFLGINGDPILRAATYSEALVETAIDDMRKAWGGFDACYKKGVHDLAVSIYDGLAGEFPFFIDKTPRYSLIAEELVELFPEAKFIVLWRHPIAVMNSMSTTFREGRWEPHSFDLDLYHGMDQLRAICEKHPSRVHQVKYEDLAADPEKELASLGAYLGIPTLGDVANRELTKGNDGKLGDPTGVKKYSKVSPDSISEWERGIRNWYREAWVKKYFTGERAEFFRKMGYDIPQRMKDGKVPLGLIDGIRDWLYASRVMSRRLLRPLGSKRRLRRQAKKRGYFVAYR</sequence>
<dbReference type="InterPro" id="IPR027417">
    <property type="entry name" value="P-loop_NTPase"/>
</dbReference>
<name>A0ABT3G7M9_9BACT</name>
<dbReference type="PANTHER" id="PTHR12788:SF10">
    <property type="entry name" value="PROTEIN-TYROSINE SULFOTRANSFERASE"/>
    <property type="match status" value="1"/>
</dbReference>
<evidence type="ECO:0000313" key="2">
    <source>
        <dbReference type="EMBL" id="MCW1915810.1"/>
    </source>
</evidence>
<organism evidence="2 3">
    <name type="scientific">Luteolibacter rhizosphaerae</name>
    <dbReference type="NCBI Taxonomy" id="2989719"/>
    <lineage>
        <taxon>Bacteria</taxon>
        <taxon>Pseudomonadati</taxon>
        <taxon>Verrucomicrobiota</taxon>
        <taxon>Verrucomicrobiia</taxon>
        <taxon>Verrucomicrobiales</taxon>
        <taxon>Verrucomicrobiaceae</taxon>
        <taxon>Luteolibacter</taxon>
    </lineage>
</organism>
<proteinExistence type="predicted"/>
<dbReference type="EMBL" id="JAPDDR010000010">
    <property type="protein sequence ID" value="MCW1915810.1"/>
    <property type="molecule type" value="Genomic_DNA"/>
</dbReference>
<evidence type="ECO:0000313" key="3">
    <source>
        <dbReference type="Proteomes" id="UP001165653"/>
    </source>
</evidence>
<dbReference type="PANTHER" id="PTHR12788">
    <property type="entry name" value="PROTEIN-TYROSINE SULFOTRANSFERASE 2"/>
    <property type="match status" value="1"/>
</dbReference>
<dbReference type="Proteomes" id="UP001165653">
    <property type="component" value="Unassembled WGS sequence"/>
</dbReference>
<dbReference type="Pfam" id="PF13469">
    <property type="entry name" value="Sulfotransfer_3"/>
    <property type="match status" value="1"/>
</dbReference>
<reference evidence="2" key="1">
    <citation type="submission" date="2022-10" db="EMBL/GenBank/DDBJ databases">
        <title>Luteolibacter sp. GHJ8, whole genome shotgun sequencing project.</title>
        <authorList>
            <person name="Zhao G."/>
            <person name="Shen L."/>
        </authorList>
    </citation>
    <scope>NUCLEOTIDE SEQUENCE</scope>
    <source>
        <strain evidence="2">GHJ8</strain>
    </source>
</reference>
<gene>
    <name evidence="2" type="ORF">OJ996_19645</name>
</gene>